<keyword evidence="5" id="KW-0808">Transferase</keyword>
<protein>
    <recommendedName>
        <fullName evidence="1">thiosulfate sulfurtransferase</fullName>
        <ecNumber evidence="1">2.8.1.1</ecNumber>
    </recommendedName>
</protein>
<dbReference type="Pfam" id="PF00581">
    <property type="entry name" value="Rhodanese"/>
    <property type="match status" value="2"/>
</dbReference>
<dbReference type="OrthoDB" id="4570301at2"/>
<comment type="catalytic activity">
    <reaction evidence="3">
        <text>thiosulfate + hydrogen cyanide = thiocyanate + sulfite + 2 H(+)</text>
        <dbReference type="Rhea" id="RHEA:16881"/>
        <dbReference type="ChEBI" id="CHEBI:15378"/>
        <dbReference type="ChEBI" id="CHEBI:17359"/>
        <dbReference type="ChEBI" id="CHEBI:18022"/>
        <dbReference type="ChEBI" id="CHEBI:18407"/>
        <dbReference type="ChEBI" id="CHEBI:33542"/>
        <dbReference type="EC" id="2.8.1.1"/>
    </reaction>
</comment>
<evidence type="ECO:0000313" key="6">
    <source>
        <dbReference type="Proteomes" id="UP000294856"/>
    </source>
</evidence>
<gene>
    <name evidence="5" type="ORF">DFR71_4544</name>
</gene>
<feature type="domain" description="Rhodanese" evidence="4">
    <location>
        <begin position="24"/>
        <end position="137"/>
    </location>
</feature>
<feature type="domain" description="Rhodanese" evidence="4">
    <location>
        <begin position="165"/>
        <end position="267"/>
    </location>
</feature>
<dbReference type="EC" id="2.8.1.1" evidence="1"/>
<evidence type="ECO:0000256" key="3">
    <source>
        <dbReference type="ARBA" id="ARBA00047549"/>
    </source>
</evidence>
<evidence type="ECO:0000259" key="4">
    <source>
        <dbReference type="PROSITE" id="PS50206"/>
    </source>
</evidence>
<evidence type="ECO:0000313" key="5">
    <source>
        <dbReference type="EMBL" id="TCJ95629.1"/>
    </source>
</evidence>
<evidence type="ECO:0000256" key="1">
    <source>
        <dbReference type="ARBA" id="ARBA00012245"/>
    </source>
</evidence>
<name>A0A4R1FQ74_9NOCA</name>
<organism evidence="5 6">
    <name type="scientific">Nocardia alba</name>
    <dbReference type="NCBI Taxonomy" id="225051"/>
    <lineage>
        <taxon>Bacteria</taxon>
        <taxon>Bacillati</taxon>
        <taxon>Actinomycetota</taxon>
        <taxon>Actinomycetes</taxon>
        <taxon>Mycobacteriales</taxon>
        <taxon>Nocardiaceae</taxon>
        <taxon>Nocardia</taxon>
    </lineage>
</organism>
<dbReference type="Proteomes" id="UP000294856">
    <property type="component" value="Unassembled WGS sequence"/>
</dbReference>
<dbReference type="PROSITE" id="PS50206">
    <property type="entry name" value="RHODANESE_3"/>
    <property type="match status" value="2"/>
</dbReference>
<dbReference type="RefSeq" id="WP_067453145.1">
    <property type="nucleotide sequence ID" value="NZ_SMFR01000003.1"/>
</dbReference>
<proteinExistence type="predicted"/>
<keyword evidence="6" id="KW-1185">Reference proteome</keyword>
<dbReference type="InterPro" id="IPR001307">
    <property type="entry name" value="Thiosulphate_STrfase_CS"/>
</dbReference>
<dbReference type="SMART" id="SM00450">
    <property type="entry name" value="RHOD"/>
    <property type="match status" value="2"/>
</dbReference>
<dbReference type="PROSITE" id="PS00380">
    <property type="entry name" value="RHODANESE_1"/>
    <property type="match status" value="1"/>
</dbReference>
<dbReference type="GO" id="GO:0004792">
    <property type="term" value="F:thiosulfate-cyanide sulfurtransferase activity"/>
    <property type="evidence" value="ECO:0007669"/>
    <property type="project" value="UniProtKB-EC"/>
</dbReference>
<dbReference type="PANTHER" id="PTHR43855:SF1">
    <property type="entry name" value="THIOSULFATE SULFURTRANSFERASE"/>
    <property type="match status" value="1"/>
</dbReference>
<sequence>MTSTPVRVDRVAITAEKLQKKIAAGRDVVVLEVRRSPRAIGEAGQRVPGAHAATLADFAGPETETSGTFPLPSAEQIQAAVRRWGITSDSIVVTYSPDAAAVAARAWWTLRWAGVPDVRYLDGGAEAWVSVGGILTDDIAAEGASDFVVSTGSLPTLDADEATALARSGVLLDTRGAEPYAQGHIPGAGYLPGAANLTEDGLLKDDEALRAQYRELGVEADTAVGLYCVVGNAAALSVLALAKIGVPAGYYAGSLSEYRTDPTRLIATGADRG</sequence>
<dbReference type="InterPro" id="IPR036873">
    <property type="entry name" value="Rhodanese-like_dom_sf"/>
</dbReference>
<dbReference type="EMBL" id="SMFR01000003">
    <property type="protein sequence ID" value="TCJ95629.1"/>
    <property type="molecule type" value="Genomic_DNA"/>
</dbReference>
<dbReference type="AlphaFoldDB" id="A0A4R1FQ74"/>
<dbReference type="PANTHER" id="PTHR43855">
    <property type="entry name" value="THIOSULFATE SULFURTRANSFERASE"/>
    <property type="match status" value="1"/>
</dbReference>
<dbReference type="Gene3D" id="3.40.250.10">
    <property type="entry name" value="Rhodanese-like domain"/>
    <property type="match status" value="2"/>
</dbReference>
<keyword evidence="5" id="KW-0670">Pyruvate</keyword>
<comment type="caution">
    <text evidence="5">The sequence shown here is derived from an EMBL/GenBank/DDBJ whole genome shotgun (WGS) entry which is preliminary data.</text>
</comment>
<reference evidence="5 6" key="1">
    <citation type="submission" date="2019-03" db="EMBL/GenBank/DDBJ databases">
        <title>Genomic Encyclopedia of Type Strains, Phase IV (KMG-IV): sequencing the most valuable type-strain genomes for metagenomic binning, comparative biology and taxonomic classification.</title>
        <authorList>
            <person name="Goeker M."/>
        </authorList>
    </citation>
    <scope>NUCLEOTIDE SEQUENCE [LARGE SCALE GENOMIC DNA]</scope>
    <source>
        <strain evidence="5 6">DSM 44684</strain>
    </source>
</reference>
<accession>A0A4R1FQ74</accession>
<keyword evidence="2" id="KW-0677">Repeat</keyword>
<dbReference type="STRING" id="1210063.GCA_001612665_03986"/>
<dbReference type="InterPro" id="IPR051126">
    <property type="entry name" value="Thiosulfate_sulfurtransferase"/>
</dbReference>
<dbReference type="SUPFAM" id="SSF52821">
    <property type="entry name" value="Rhodanese/Cell cycle control phosphatase"/>
    <property type="match status" value="2"/>
</dbReference>
<dbReference type="InterPro" id="IPR001763">
    <property type="entry name" value="Rhodanese-like_dom"/>
</dbReference>
<evidence type="ECO:0000256" key="2">
    <source>
        <dbReference type="ARBA" id="ARBA00022737"/>
    </source>
</evidence>